<evidence type="ECO:0000313" key="5">
    <source>
        <dbReference type="Proteomes" id="UP000198820"/>
    </source>
</evidence>
<keyword evidence="2" id="KW-0012">Acyltransferase</keyword>
<dbReference type="RefSeq" id="WP_093238873.1">
    <property type="nucleotide sequence ID" value="NZ_FNQF01000002.1"/>
</dbReference>
<dbReference type="EMBL" id="FNQF01000002">
    <property type="protein sequence ID" value="SDZ87003.1"/>
    <property type="molecule type" value="Genomic_DNA"/>
</dbReference>
<gene>
    <name evidence="4" type="ORF">SAMN05421540_10220</name>
</gene>
<proteinExistence type="predicted"/>
<dbReference type="CDD" id="cd04301">
    <property type="entry name" value="NAT_SF"/>
    <property type="match status" value="1"/>
</dbReference>
<dbReference type="PROSITE" id="PS51186">
    <property type="entry name" value="GNAT"/>
    <property type="match status" value="1"/>
</dbReference>
<keyword evidence="1 4" id="KW-0808">Transferase</keyword>
<dbReference type="PANTHER" id="PTHR43877">
    <property type="entry name" value="AMINOALKYLPHOSPHONATE N-ACETYLTRANSFERASE-RELATED-RELATED"/>
    <property type="match status" value="1"/>
</dbReference>
<accession>A0A1H3WIQ8</accession>
<dbReference type="InterPro" id="IPR016181">
    <property type="entry name" value="Acyl_CoA_acyltransferase"/>
</dbReference>
<dbReference type="SUPFAM" id="SSF55729">
    <property type="entry name" value="Acyl-CoA N-acyltransferases (Nat)"/>
    <property type="match status" value="1"/>
</dbReference>
<keyword evidence="5" id="KW-1185">Reference proteome</keyword>
<dbReference type="InterPro" id="IPR000182">
    <property type="entry name" value="GNAT_dom"/>
</dbReference>
<evidence type="ECO:0000256" key="1">
    <source>
        <dbReference type="ARBA" id="ARBA00022679"/>
    </source>
</evidence>
<dbReference type="STRING" id="908615.SAMN05421540_10220"/>
<dbReference type="Gene3D" id="3.40.630.30">
    <property type="match status" value="1"/>
</dbReference>
<evidence type="ECO:0000313" key="4">
    <source>
        <dbReference type="EMBL" id="SDZ87003.1"/>
    </source>
</evidence>
<evidence type="ECO:0000256" key="2">
    <source>
        <dbReference type="ARBA" id="ARBA00023315"/>
    </source>
</evidence>
<sequence length="161" mass="18657">MNSIEIRPIQKKDNPDVAKMIREVLIEQNAPQEGTAYADKSLDEMFETYDKKRSEYFVLLENNQIKGSVGISTLEGGEDDVCELQKMYFKPEVRGRGLGAQMMQTCLDFAKENDFKFCYIETLPWMKAAQKLYQRSGFEYIDYRLGSTGHHACTVWMLKKL</sequence>
<feature type="domain" description="N-acetyltransferase" evidence="3">
    <location>
        <begin position="4"/>
        <end position="161"/>
    </location>
</feature>
<reference evidence="4 5" key="1">
    <citation type="submission" date="2016-10" db="EMBL/GenBank/DDBJ databases">
        <authorList>
            <person name="de Groot N.N."/>
        </authorList>
    </citation>
    <scope>NUCLEOTIDE SEQUENCE [LARGE SCALE GENOMIC DNA]</scope>
    <source>
        <strain evidence="4 5">DSM 23581</strain>
    </source>
</reference>
<protein>
    <submittedName>
        <fullName evidence="4">Putative acetyltransferase</fullName>
    </submittedName>
</protein>
<dbReference type="GO" id="GO:0016747">
    <property type="term" value="F:acyltransferase activity, transferring groups other than amino-acyl groups"/>
    <property type="evidence" value="ECO:0007669"/>
    <property type="project" value="InterPro"/>
</dbReference>
<name>A0A1H3WIQ8_9FLAO</name>
<dbReference type="AlphaFoldDB" id="A0A1H3WIQ8"/>
<dbReference type="PANTHER" id="PTHR43877:SF2">
    <property type="entry name" value="AMINOALKYLPHOSPHONATE N-ACETYLTRANSFERASE-RELATED"/>
    <property type="match status" value="1"/>
</dbReference>
<dbReference type="Pfam" id="PF00583">
    <property type="entry name" value="Acetyltransf_1"/>
    <property type="match status" value="1"/>
</dbReference>
<evidence type="ECO:0000259" key="3">
    <source>
        <dbReference type="PROSITE" id="PS51186"/>
    </source>
</evidence>
<dbReference type="Proteomes" id="UP000198820">
    <property type="component" value="Unassembled WGS sequence"/>
</dbReference>
<organism evidence="4 5">
    <name type="scientific">Psychroflexus halocasei</name>
    <dbReference type="NCBI Taxonomy" id="908615"/>
    <lineage>
        <taxon>Bacteria</taxon>
        <taxon>Pseudomonadati</taxon>
        <taxon>Bacteroidota</taxon>
        <taxon>Flavobacteriia</taxon>
        <taxon>Flavobacteriales</taxon>
        <taxon>Flavobacteriaceae</taxon>
        <taxon>Psychroflexus</taxon>
    </lineage>
</organism>
<dbReference type="InterPro" id="IPR050832">
    <property type="entry name" value="Bact_Acetyltransf"/>
</dbReference>